<dbReference type="CTD" id="42961"/>
<dbReference type="Proteomes" id="UP000079169">
    <property type="component" value="Unplaced"/>
</dbReference>
<evidence type="ECO:0000256" key="1">
    <source>
        <dbReference type="SAM" id="SignalP"/>
    </source>
</evidence>
<proteinExistence type="predicted"/>
<organism evidence="2 3">
    <name type="scientific">Diaphorina citri</name>
    <name type="common">Asian citrus psyllid</name>
    <dbReference type="NCBI Taxonomy" id="121845"/>
    <lineage>
        <taxon>Eukaryota</taxon>
        <taxon>Metazoa</taxon>
        <taxon>Ecdysozoa</taxon>
        <taxon>Arthropoda</taxon>
        <taxon>Hexapoda</taxon>
        <taxon>Insecta</taxon>
        <taxon>Pterygota</taxon>
        <taxon>Neoptera</taxon>
        <taxon>Paraneoptera</taxon>
        <taxon>Hemiptera</taxon>
        <taxon>Sternorrhyncha</taxon>
        <taxon>Psylloidea</taxon>
        <taxon>Psyllidae</taxon>
        <taxon>Diaphorininae</taxon>
        <taxon>Diaphorina</taxon>
    </lineage>
</organism>
<protein>
    <submittedName>
        <fullName evidence="3">Uncharacterized protein LOC103520923</fullName>
    </submittedName>
</protein>
<keyword evidence="2" id="KW-1185">Reference proteome</keyword>
<evidence type="ECO:0000313" key="2">
    <source>
        <dbReference type="Proteomes" id="UP000079169"/>
    </source>
</evidence>
<dbReference type="AlphaFoldDB" id="A0A1S3DLV7"/>
<keyword evidence="1" id="KW-0732">Signal</keyword>
<accession>A0A1S3DLV7</accession>
<sequence length="86" mass="9148">MKFNACHIFSLLSFLLVTLVPLLSAALTTFGKTPNASGSSRPCNTDGDCYAIKYSSCARDPSTGRRLCLCADSKIPIGNSCDQIPT</sequence>
<dbReference type="PaxDb" id="121845-A0A1S3DLV7"/>
<dbReference type="RefSeq" id="XP_008484243.1">
    <property type="nucleotide sequence ID" value="XM_008486021.3"/>
</dbReference>
<feature type="non-terminal residue" evidence="3">
    <location>
        <position position="86"/>
    </location>
</feature>
<dbReference type="GeneID" id="103520923"/>
<feature type="chain" id="PRO_5010248076" evidence="1">
    <location>
        <begin position="26"/>
        <end position="86"/>
    </location>
</feature>
<feature type="signal peptide" evidence="1">
    <location>
        <begin position="1"/>
        <end position="25"/>
    </location>
</feature>
<gene>
    <name evidence="3" type="primary">LOC103520923</name>
</gene>
<dbReference type="KEGG" id="dci:103520923"/>
<evidence type="ECO:0000313" key="3">
    <source>
        <dbReference type="RefSeq" id="XP_008484243.1"/>
    </source>
</evidence>
<reference evidence="3" key="1">
    <citation type="submission" date="2025-08" db="UniProtKB">
        <authorList>
            <consortium name="RefSeq"/>
        </authorList>
    </citation>
    <scope>IDENTIFICATION</scope>
</reference>
<name>A0A1S3DLV7_DIACI</name>